<accession>A0A543EP06</accession>
<dbReference type="EMBL" id="VFPD01000001">
    <property type="protein sequence ID" value="TQM23333.1"/>
    <property type="molecule type" value="Genomic_DNA"/>
</dbReference>
<keyword evidence="2" id="KW-1185">Reference proteome</keyword>
<gene>
    <name evidence="1" type="ORF">FB551_3077</name>
</gene>
<organism evidence="1 2">
    <name type="scientific">Chryseobacterium aquifrigidense</name>
    <dbReference type="NCBI Taxonomy" id="558021"/>
    <lineage>
        <taxon>Bacteria</taxon>
        <taxon>Pseudomonadati</taxon>
        <taxon>Bacteroidota</taxon>
        <taxon>Flavobacteriia</taxon>
        <taxon>Flavobacteriales</taxon>
        <taxon>Weeksellaceae</taxon>
        <taxon>Chryseobacterium group</taxon>
        <taxon>Chryseobacterium</taxon>
    </lineage>
</organism>
<dbReference type="Proteomes" id="UP000316437">
    <property type="component" value="Unassembled WGS sequence"/>
</dbReference>
<name>A0A543EP06_9FLAO</name>
<evidence type="ECO:0000313" key="1">
    <source>
        <dbReference type="EMBL" id="TQM23333.1"/>
    </source>
</evidence>
<comment type="caution">
    <text evidence="1">The sequence shown here is derived from an EMBL/GenBank/DDBJ whole genome shotgun (WGS) entry which is preliminary data.</text>
</comment>
<proteinExistence type="predicted"/>
<evidence type="ECO:0000313" key="2">
    <source>
        <dbReference type="Proteomes" id="UP000316437"/>
    </source>
</evidence>
<sequence length="44" mass="5486">MVNQYLILNMVNKNINFIFTEPEFKKNEYKILLDFLQQYSRKEK</sequence>
<dbReference type="AlphaFoldDB" id="A0A543EP06"/>
<protein>
    <submittedName>
        <fullName evidence="1">Uncharacterized protein</fullName>
    </submittedName>
</protein>
<reference evidence="1 2" key="1">
    <citation type="submission" date="2019-06" db="EMBL/GenBank/DDBJ databases">
        <title>Sorghum-associated microbial communities from plants grown in Nebraska, USA.</title>
        <authorList>
            <person name="Schachtman D."/>
        </authorList>
    </citation>
    <scope>NUCLEOTIDE SEQUENCE [LARGE SCALE GENOMIC DNA]</scope>
    <source>
        <strain evidence="1 2">110</strain>
    </source>
</reference>